<proteinExistence type="predicted"/>
<dbReference type="NCBIfam" id="TIGR01891">
    <property type="entry name" value="amidohydrolases"/>
    <property type="match status" value="1"/>
</dbReference>
<evidence type="ECO:0000313" key="4">
    <source>
        <dbReference type="EMBL" id="MEZ2740517.1"/>
    </source>
</evidence>
<name>A0ABV4IJA3_9BURK</name>
<dbReference type="Pfam" id="PF07687">
    <property type="entry name" value="M20_dimer"/>
    <property type="match status" value="1"/>
</dbReference>
<comment type="caution">
    <text evidence="4">The sequence shown here is derived from an EMBL/GenBank/DDBJ whole genome shotgun (WGS) entry which is preliminary data.</text>
</comment>
<feature type="domain" description="Peptidase M20 dimerisation" evidence="3">
    <location>
        <begin position="236"/>
        <end position="323"/>
    </location>
</feature>
<feature type="signal peptide" evidence="2">
    <location>
        <begin position="1"/>
        <end position="26"/>
    </location>
</feature>
<dbReference type="PANTHER" id="PTHR11014">
    <property type="entry name" value="PEPTIDASE M20 FAMILY MEMBER"/>
    <property type="match status" value="1"/>
</dbReference>
<dbReference type="EMBL" id="JBGJLR010000017">
    <property type="protein sequence ID" value="MEZ2740517.1"/>
    <property type="molecule type" value="Genomic_DNA"/>
</dbReference>
<evidence type="ECO:0000256" key="1">
    <source>
        <dbReference type="ARBA" id="ARBA00022801"/>
    </source>
</evidence>
<gene>
    <name evidence="4" type="ORF">ACBP88_13855</name>
</gene>
<dbReference type="Proteomes" id="UP001567350">
    <property type="component" value="Unassembled WGS sequence"/>
</dbReference>
<dbReference type="Gene3D" id="3.30.70.360">
    <property type="match status" value="1"/>
</dbReference>
<dbReference type="Gene3D" id="3.40.630.10">
    <property type="entry name" value="Zn peptidases"/>
    <property type="match status" value="1"/>
</dbReference>
<keyword evidence="2" id="KW-0732">Signal</keyword>
<dbReference type="SUPFAM" id="SSF53187">
    <property type="entry name" value="Zn-dependent exopeptidases"/>
    <property type="match status" value="1"/>
</dbReference>
<dbReference type="PANTHER" id="PTHR11014:SF63">
    <property type="entry name" value="METALLOPEPTIDASE, PUTATIVE (AFU_ORTHOLOGUE AFUA_6G09600)-RELATED"/>
    <property type="match status" value="1"/>
</dbReference>
<accession>A0ABV4IJA3</accession>
<dbReference type="PIRSF" id="PIRSF005962">
    <property type="entry name" value="Pept_M20D_amidohydro"/>
    <property type="match status" value="1"/>
</dbReference>
<dbReference type="InterPro" id="IPR011650">
    <property type="entry name" value="Peptidase_M20_dimer"/>
</dbReference>
<dbReference type="InterPro" id="IPR002933">
    <property type="entry name" value="Peptidase_M20"/>
</dbReference>
<evidence type="ECO:0000313" key="5">
    <source>
        <dbReference type="Proteomes" id="UP001567350"/>
    </source>
</evidence>
<keyword evidence="5" id="KW-1185">Reference proteome</keyword>
<evidence type="ECO:0000259" key="3">
    <source>
        <dbReference type="Pfam" id="PF07687"/>
    </source>
</evidence>
<dbReference type="SUPFAM" id="SSF55031">
    <property type="entry name" value="Bacterial exopeptidase dimerisation domain"/>
    <property type="match status" value="1"/>
</dbReference>
<dbReference type="RefSeq" id="WP_370893383.1">
    <property type="nucleotide sequence ID" value="NZ_JBGJLR010000017.1"/>
</dbReference>
<dbReference type="Pfam" id="PF01546">
    <property type="entry name" value="Peptidase_M20"/>
    <property type="match status" value="1"/>
</dbReference>
<dbReference type="InterPro" id="IPR017439">
    <property type="entry name" value="Amidohydrolase"/>
</dbReference>
<sequence>MRSKLYTFNRLAAAAALVCGSLVAQAAEVVPTPWVVQSAKAVESQVIDWRRHIHQHPELGNLEVKTAAMVAKELKKMGLQVHTGIAGTGVVAVLQGGLPGPTVGLRADMDALPVKETSGLPFASQAKGMYFGKEVDVMHACGHDAHTAMLLGAASVLSQNKDKVPGKVVFIFQPAEEGGANIDVFDPKAPSWGAKRMVEEGVMEKFGIESVFGVHVMSNAHAGEIQYKVGAALNSADGFRIKLEGKQAHGSMPWTGADPIVASANVINGMQTLVSRQANLSEGMGVVTVGSIHGGTAGNIVTGEVTMEGTIRSNAPGIRNTLTGKLPEMVTKTAEAQGVHADVHVAKIMPVTMNDANLTRAMVPALQKASDGKATETFVNQAASEDFSYYAEKVPGLFVFLGGTPKDQDPAKAASNHNPGFFVDESTLITGVRSHVEFVLGYADYAKTLTK</sequence>
<protein>
    <submittedName>
        <fullName evidence="4">Amidohydrolase</fullName>
    </submittedName>
</protein>
<feature type="chain" id="PRO_5046829687" evidence="2">
    <location>
        <begin position="27"/>
        <end position="451"/>
    </location>
</feature>
<dbReference type="InterPro" id="IPR036264">
    <property type="entry name" value="Bact_exopeptidase_dim_dom"/>
</dbReference>
<evidence type="ECO:0000256" key="2">
    <source>
        <dbReference type="SAM" id="SignalP"/>
    </source>
</evidence>
<reference evidence="4 5" key="1">
    <citation type="submission" date="2024-08" db="EMBL/GenBank/DDBJ databases">
        <authorList>
            <person name="Feng Z."/>
            <person name="Ronholm J."/>
        </authorList>
    </citation>
    <scope>NUCLEOTIDE SEQUENCE [LARGE SCALE GENOMIC DNA]</scope>
    <source>
        <strain evidence="4 5">4-AB0-8</strain>
    </source>
</reference>
<keyword evidence="1" id="KW-0378">Hydrolase</keyword>
<organism evidence="4 5">
    <name type="scientific">Comamonas jiangduensis</name>
    <dbReference type="NCBI Taxonomy" id="1194168"/>
    <lineage>
        <taxon>Bacteria</taxon>
        <taxon>Pseudomonadati</taxon>
        <taxon>Pseudomonadota</taxon>
        <taxon>Betaproteobacteria</taxon>
        <taxon>Burkholderiales</taxon>
        <taxon>Comamonadaceae</taxon>
        <taxon>Comamonas</taxon>
    </lineage>
</organism>